<feature type="domain" description="Peptidase S54 rhomboid" evidence="8">
    <location>
        <begin position="56"/>
        <end position="199"/>
    </location>
</feature>
<dbReference type="PANTHER" id="PTHR43731">
    <property type="entry name" value="RHOMBOID PROTEASE"/>
    <property type="match status" value="1"/>
</dbReference>
<dbReference type="InterPro" id="IPR050925">
    <property type="entry name" value="Rhomboid_protease_S54"/>
</dbReference>
<dbReference type="Proteomes" id="UP000286715">
    <property type="component" value="Unassembled WGS sequence"/>
</dbReference>
<evidence type="ECO:0000256" key="7">
    <source>
        <dbReference type="SAM" id="Phobius"/>
    </source>
</evidence>
<evidence type="ECO:0000256" key="3">
    <source>
        <dbReference type="ARBA" id="ARBA00022692"/>
    </source>
</evidence>
<dbReference type="SUPFAM" id="SSF144091">
    <property type="entry name" value="Rhomboid-like"/>
    <property type="match status" value="1"/>
</dbReference>
<feature type="transmembrane region" description="Helical" evidence="7">
    <location>
        <begin position="70"/>
        <end position="89"/>
    </location>
</feature>
<keyword evidence="5 7" id="KW-1133">Transmembrane helix</keyword>
<evidence type="ECO:0000259" key="8">
    <source>
        <dbReference type="Pfam" id="PF01694"/>
    </source>
</evidence>
<keyword evidence="11" id="KW-1185">Reference proteome</keyword>
<evidence type="ECO:0000256" key="5">
    <source>
        <dbReference type="ARBA" id="ARBA00022989"/>
    </source>
</evidence>
<feature type="transmembrane region" description="Helical" evidence="7">
    <location>
        <begin position="6"/>
        <end position="27"/>
    </location>
</feature>
<reference evidence="10 11" key="1">
    <citation type="submission" date="2018-11" db="EMBL/GenBank/DDBJ databases">
        <title>Schleiferia aggregans sp. nov., a moderately thermophilic heterotrophic bacterium isolated from microbial mats at a terrestrial hot spring.</title>
        <authorList>
            <person name="Iino T."/>
            <person name="Ohkuma M."/>
            <person name="Haruta S."/>
        </authorList>
    </citation>
    <scope>NUCLEOTIDE SEQUENCE [LARGE SCALE GENOMIC DNA]</scope>
    <source>
        <strain evidence="10 11">LA</strain>
    </source>
</reference>
<dbReference type="Pfam" id="PF01694">
    <property type="entry name" value="Rhomboid"/>
    <property type="match status" value="1"/>
</dbReference>
<keyword evidence="4" id="KW-0378">Hydrolase</keyword>
<evidence type="ECO:0000256" key="2">
    <source>
        <dbReference type="ARBA" id="ARBA00009045"/>
    </source>
</evidence>
<proteinExistence type="inferred from homology"/>
<evidence type="ECO:0000313" key="10">
    <source>
        <dbReference type="EMBL" id="GCD78633.1"/>
    </source>
</evidence>
<sequence length="282" mass="32095">MRDGDMLTRLIVINVLVFVIVVFIKLFQFLLQRNFADQIIEWFTLPTFLPLLVLRPWSLLSYMFLHEAPFHLIFNMLWLYFGGLIFLNFFSERQLLGTYITGGLMGGLLYILSYNIFPVFEPVVASSTNRGASAAVMAIIIAAATYAPNFPVRLFFVLEIRLWVVAVISVLFDLASIERGNAGGHIAHLGGAIFGYLMAKSYNKGISLTQWVFDLSDVVLRIFKPKKLKKVYASKGYTKVYSKDANLSDRQRLDQILDKISLSGYDSLSKEEKEFLFKIGKQ</sequence>
<dbReference type="InterPro" id="IPR035952">
    <property type="entry name" value="Rhomboid-like_sf"/>
</dbReference>
<dbReference type="Pfam" id="PF20216">
    <property type="entry name" value="DUF6576"/>
    <property type="match status" value="1"/>
</dbReference>
<dbReference type="GO" id="GO:0006508">
    <property type="term" value="P:proteolysis"/>
    <property type="evidence" value="ECO:0007669"/>
    <property type="project" value="UniProtKB-KW"/>
</dbReference>
<dbReference type="AlphaFoldDB" id="A0A401XNU6"/>
<evidence type="ECO:0000313" key="11">
    <source>
        <dbReference type="Proteomes" id="UP000286715"/>
    </source>
</evidence>
<evidence type="ECO:0000256" key="6">
    <source>
        <dbReference type="ARBA" id="ARBA00023136"/>
    </source>
</evidence>
<keyword evidence="10" id="KW-0645">Protease</keyword>
<feature type="transmembrane region" description="Helical" evidence="7">
    <location>
        <begin position="154"/>
        <end position="176"/>
    </location>
</feature>
<dbReference type="InterPro" id="IPR022764">
    <property type="entry name" value="Peptidase_S54_rhomboid_dom"/>
</dbReference>
<evidence type="ECO:0000259" key="9">
    <source>
        <dbReference type="Pfam" id="PF20216"/>
    </source>
</evidence>
<comment type="subcellular location">
    <subcellularLocation>
        <location evidence="1">Membrane</location>
        <topology evidence="1">Multi-pass membrane protein</topology>
    </subcellularLocation>
</comment>
<evidence type="ECO:0000256" key="4">
    <source>
        <dbReference type="ARBA" id="ARBA00022801"/>
    </source>
</evidence>
<organism evidence="10 11">
    <name type="scientific">Thermaurantimonas aggregans</name>
    <dbReference type="NCBI Taxonomy" id="2173829"/>
    <lineage>
        <taxon>Bacteria</taxon>
        <taxon>Pseudomonadati</taxon>
        <taxon>Bacteroidota</taxon>
        <taxon>Flavobacteriia</taxon>
        <taxon>Flavobacteriales</taxon>
        <taxon>Schleiferiaceae</taxon>
        <taxon>Thermaurantimonas</taxon>
    </lineage>
</organism>
<gene>
    <name evidence="10" type="ORF">JCM31826_21150</name>
</gene>
<dbReference type="InterPro" id="IPR046483">
    <property type="entry name" value="DUF6576"/>
</dbReference>
<dbReference type="PANTHER" id="PTHR43731:SF14">
    <property type="entry name" value="PRESENILIN-ASSOCIATED RHOMBOID-LIKE PROTEIN, MITOCHONDRIAL"/>
    <property type="match status" value="1"/>
</dbReference>
<dbReference type="GO" id="GO:0016020">
    <property type="term" value="C:membrane"/>
    <property type="evidence" value="ECO:0007669"/>
    <property type="project" value="UniProtKB-SubCell"/>
</dbReference>
<name>A0A401XNU6_9FLAO</name>
<protein>
    <submittedName>
        <fullName evidence="10">Rhomboid family intramembrane serine protease</fullName>
    </submittedName>
</protein>
<keyword evidence="3 7" id="KW-0812">Transmembrane</keyword>
<feature type="transmembrane region" description="Helical" evidence="7">
    <location>
        <begin position="39"/>
        <end position="58"/>
    </location>
</feature>
<dbReference type="Gene3D" id="1.20.1540.10">
    <property type="entry name" value="Rhomboid-like"/>
    <property type="match status" value="1"/>
</dbReference>
<keyword evidence="6 7" id="KW-0472">Membrane</keyword>
<dbReference type="EMBL" id="BHZE01000029">
    <property type="protein sequence ID" value="GCD78633.1"/>
    <property type="molecule type" value="Genomic_DNA"/>
</dbReference>
<comment type="similarity">
    <text evidence="2">Belongs to the peptidase S54 family.</text>
</comment>
<evidence type="ECO:0000256" key="1">
    <source>
        <dbReference type="ARBA" id="ARBA00004141"/>
    </source>
</evidence>
<accession>A0A401XNU6</accession>
<feature type="transmembrane region" description="Helical" evidence="7">
    <location>
        <begin position="182"/>
        <end position="199"/>
    </location>
</feature>
<feature type="transmembrane region" description="Helical" evidence="7">
    <location>
        <begin position="129"/>
        <end position="147"/>
    </location>
</feature>
<comment type="caution">
    <text evidence="10">The sequence shown here is derived from an EMBL/GenBank/DDBJ whole genome shotgun (WGS) entry which is preliminary data.</text>
</comment>
<feature type="transmembrane region" description="Helical" evidence="7">
    <location>
        <begin position="96"/>
        <end position="117"/>
    </location>
</feature>
<feature type="domain" description="DUF6576" evidence="9">
    <location>
        <begin position="249"/>
        <end position="276"/>
    </location>
</feature>
<dbReference type="GO" id="GO:0004252">
    <property type="term" value="F:serine-type endopeptidase activity"/>
    <property type="evidence" value="ECO:0007669"/>
    <property type="project" value="InterPro"/>
</dbReference>